<reference evidence="3 4" key="1">
    <citation type="submission" date="2024-03" db="EMBL/GenBank/DDBJ databases">
        <title>High-quality draft genome sequence of Oceanobacter sp. wDCs-4.</title>
        <authorList>
            <person name="Dong C."/>
        </authorList>
    </citation>
    <scope>NUCLEOTIDE SEQUENCE [LARGE SCALE GENOMIC DNA]</scope>
    <source>
        <strain evidence="4">wDCs-4</strain>
    </source>
</reference>
<evidence type="ECO:0000259" key="2">
    <source>
        <dbReference type="Pfam" id="PF20661"/>
    </source>
</evidence>
<organism evidence="3 4">
    <name type="scientific">Oceanobacter antarcticus</name>
    <dbReference type="NCBI Taxonomy" id="3133425"/>
    <lineage>
        <taxon>Bacteria</taxon>
        <taxon>Pseudomonadati</taxon>
        <taxon>Pseudomonadota</taxon>
        <taxon>Gammaproteobacteria</taxon>
        <taxon>Oceanospirillales</taxon>
        <taxon>Oceanospirillaceae</taxon>
        <taxon>Oceanobacter</taxon>
    </lineage>
</organism>
<dbReference type="EMBL" id="JBBKTX010000004">
    <property type="protein sequence ID" value="MFK4751697.1"/>
    <property type="molecule type" value="Genomic_DNA"/>
</dbReference>
<dbReference type="RefSeq" id="WP_369856518.1">
    <property type="nucleotide sequence ID" value="NZ_JBBKTX010000004.1"/>
</dbReference>
<name>A0ABW8NFK6_9GAMM</name>
<evidence type="ECO:0000256" key="1">
    <source>
        <dbReference type="SAM" id="MobiDB-lite"/>
    </source>
</evidence>
<dbReference type="Proteomes" id="UP001620597">
    <property type="component" value="Unassembled WGS sequence"/>
</dbReference>
<proteinExistence type="predicted"/>
<gene>
    <name evidence="3" type="ORF">WG929_04650</name>
</gene>
<evidence type="ECO:0000313" key="3">
    <source>
        <dbReference type="EMBL" id="MFK4751697.1"/>
    </source>
</evidence>
<dbReference type="Pfam" id="PF20661">
    <property type="entry name" value="SutA-RBD"/>
    <property type="match status" value="1"/>
</dbReference>
<evidence type="ECO:0000313" key="4">
    <source>
        <dbReference type="Proteomes" id="UP001620597"/>
    </source>
</evidence>
<dbReference type="InterPro" id="IPR049191">
    <property type="entry name" value="SutA_RBD"/>
</dbReference>
<protein>
    <recommendedName>
        <fullName evidence="2">Transcriptional regulator SutA RNAP-binding domain-containing protein</fullName>
    </recommendedName>
</protein>
<feature type="compositionally biased region" description="Polar residues" evidence="1">
    <location>
        <begin position="83"/>
        <end position="92"/>
    </location>
</feature>
<feature type="compositionally biased region" description="Acidic residues" evidence="1">
    <location>
        <begin position="1"/>
        <end position="18"/>
    </location>
</feature>
<accession>A0ABW8NFK6</accession>
<comment type="caution">
    <text evidence="3">The sequence shown here is derived from an EMBL/GenBank/DDBJ whole genome shotgun (WGS) entry which is preliminary data.</text>
</comment>
<feature type="domain" description="Transcriptional regulator SutA RNAP-binding" evidence="2">
    <location>
        <begin position="46"/>
        <end position="79"/>
    </location>
</feature>
<sequence>MSDDDFEIHDDETDQDADGDARPQVKKRGATKASDQDDSLQVSSTAHNELRDSLEGDVEAFLSRGGRIQQVDDNVMADPPRKPQSNYGSRPI</sequence>
<feature type="region of interest" description="Disordered" evidence="1">
    <location>
        <begin position="1"/>
        <end position="92"/>
    </location>
</feature>
<keyword evidence="4" id="KW-1185">Reference proteome</keyword>